<protein>
    <submittedName>
        <fullName evidence="1">Uncharacterized protein</fullName>
    </submittedName>
</protein>
<keyword evidence="2" id="KW-1185">Reference proteome</keyword>
<reference evidence="1 2" key="1">
    <citation type="journal article" date="2020" name="Nat. Food">
        <title>A phased Vanilla planifolia genome enables genetic improvement of flavour and production.</title>
        <authorList>
            <person name="Hasing T."/>
            <person name="Tang H."/>
            <person name="Brym M."/>
            <person name="Khazi F."/>
            <person name="Huang T."/>
            <person name="Chambers A.H."/>
        </authorList>
    </citation>
    <scope>NUCLEOTIDE SEQUENCE [LARGE SCALE GENOMIC DNA]</scope>
    <source>
        <tissue evidence="1">Leaf</tissue>
    </source>
</reference>
<comment type="caution">
    <text evidence="1">The sequence shown here is derived from an EMBL/GenBank/DDBJ whole genome shotgun (WGS) entry which is preliminary data.</text>
</comment>
<evidence type="ECO:0000313" key="2">
    <source>
        <dbReference type="Proteomes" id="UP000636800"/>
    </source>
</evidence>
<dbReference type="Proteomes" id="UP000636800">
    <property type="component" value="Chromosome 3"/>
</dbReference>
<dbReference type="EMBL" id="JADCNL010000003">
    <property type="protein sequence ID" value="KAG0488929.1"/>
    <property type="molecule type" value="Genomic_DNA"/>
</dbReference>
<dbReference type="AlphaFoldDB" id="A0A835RD65"/>
<name>A0A835RD65_VANPL</name>
<gene>
    <name evidence="1" type="ORF">HPP92_007740</name>
</gene>
<proteinExistence type="predicted"/>
<dbReference type="OrthoDB" id="1928390at2759"/>
<organism evidence="1 2">
    <name type="scientific">Vanilla planifolia</name>
    <name type="common">Vanilla</name>
    <dbReference type="NCBI Taxonomy" id="51239"/>
    <lineage>
        <taxon>Eukaryota</taxon>
        <taxon>Viridiplantae</taxon>
        <taxon>Streptophyta</taxon>
        <taxon>Embryophyta</taxon>
        <taxon>Tracheophyta</taxon>
        <taxon>Spermatophyta</taxon>
        <taxon>Magnoliopsida</taxon>
        <taxon>Liliopsida</taxon>
        <taxon>Asparagales</taxon>
        <taxon>Orchidaceae</taxon>
        <taxon>Vanilloideae</taxon>
        <taxon>Vanilleae</taxon>
        <taxon>Vanilla</taxon>
    </lineage>
</organism>
<accession>A0A835RD65</accession>
<sequence>MLQIDLCLDAYKRSFIRVTQGETRRKGRERASSWKGFSPERLLPSSPTSDLLLWFDYSPLLFQPNRKETRRDRDDGRWTLTRIRYERPIRSH</sequence>
<evidence type="ECO:0000313" key="1">
    <source>
        <dbReference type="EMBL" id="KAG0488929.1"/>
    </source>
</evidence>